<dbReference type="Gene3D" id="3.40.50.11890">
    <property type="match status" value="1"/>
</dbReference>
<evidence type="ECO:0000313" key="5">
    <source>
        <dbReference type="EMBL" id="TCS67743.1"/>
    </source>
</evidence>
<keyword evidence="7" id="KW-1185">Reference proteome</keyword>
<comment type="similarity">
    <text evidence="2">Belongs to the FldB/FldC dehydratase alpha/beta subunit family.</text>
</comment>
<dbReference type="EMBL" id="BHEO01000005">
    <property type="protein sequence ID" value="GBU04797.1"/>
    <property type="molecule type" value="Genomic_DNA"/>
</dbReference>
<dbReference type="GeneID" id="97505937"/>
<dbReference type="AlphaFoldDB" id="A0A4R3JMV3"/>
<dbReference type="PANTHER" id="PTHR30548:SF6">
    <property type="entry name" value="DEHYDRATASE SUBUNIT YJIM-RELATED"/>
    <property type="match status" value="1"/>
</dbReference>
<evidence type="ECO:0000313" key="6">
    <source>
        <dbReference type="Proteomes" id="UP000294613"/>
    </source>
</evidence>
<dbReference type="EMBL" id="SLZV01000015">
    <property type="protein sequence ID" value="TCS67743.1"/>
    <property type="molecule type" value="Genomic_DNA"/>
</dbReference>
<evidence type="ECO:0000256" key="3">
    <source>
        <dbReference type="ARBA" id="ARBA00023014"/>
    </source>
</evidence>
<organism evidence="5 6">
    <name type="scientific">Faecalimonas umbilicata</name>
    <dbReference type="NCBI Taxonomy" id="1912855"/>
    <lineage>
        <taxon>Bacteria</taxon>
        <taxon>Bacillati</taxon>
        <taxon>Bacillota</taxon>
        <taxon>Clostridia</taxon>
        <taxon>Lachnospirales</taxon>
        <taxon>Lachnospiraceae</taxon>
        <taxon>Faecalimonas</taxon>
    </lineage>
</organism>
<dbReference type="Proteomes" id="UP000294613">
    <property type="component" value="Unassembled WGS sequence"/>
</dbReference>
<comment type="caution">
    <text evidence="5">The sequence shown here is derived from an EMBL/GenBank/DDBJ whole genome shotgun (WGS) entry which is preliminary data.</text>
</comment>
<comment type="cofactor">
    <cofactor evidence="1">
        <name>[4Fe-4S] cluster</name>
        <dbReference type="ChEBI" id="CHEBI:49883"/>
    </cofactor>
</comment>
<dbReference type="InterPro" id="IPR047678">
    <property type="entry name" value="YjiM-like"/>
</dbReference>
<evidence type="ECO:0000256" key="2">
    <source>
        <dbReference type="ARBA" id="ARBA00005806"/>
    </source>
</evidence>
<reference evidence="4 7" key="1">
    <citation type="journal article" date="2018" name="Int. J. Syst. Evol. Microbiol.">
        <title>Draft Genome Sequence of Faecalimonas umbilicata JCM 30896T, an Acetate-Producing Bacterium Isolated from Human Feces.</title>
        <authorList>
            <person name="Sakamoto M."/>
            <person name="Ikeyama N."/>
            <person name="Yuki M."/>
            <person name="Ohkuma M."/>
        </authorList>
    </citation>
    <scope>NUCLEOTIDE SEQUENCE [LARGE SCALE GENOMIC DNA]</scope>
    <source>
        <strain evidence="4 7">EGH7</strain>
    </source>
</reference>
<dbReference type="NCBIfam" id="NF040772">
    <property type="entry name" value="double_cubane"/>
    <property type="match status" value="1"/>
</dbReference>
<evidence type="ECO:0000313" key="7">
    <source>
        <dbReference type="Proteomes" id="UP000702954"/>
    </source>
</evidence>
<proteinExistence type="inferred from homology"/>
<name>A0A4R3JMV3_9FIRM</name>
<reference evidence="5 6" key="2">
    <citation type="submission" date="2019-03" db="EMBL/GenBank/DDBJ databases">
        <title>Genomic Encyclopedia of Type Strains, Phase IV (KMG-IV): sequencing the most valuable type-strain genomes for metagenomic binning, comparative biology and taxonomic classification.</title>
        <authorList>
            <person name="Goeker M."/>
        </authorList>
    </citation>
    <scope>NUCLEOTIDE SEQUENCE [LARGE SCALE GENOMIC DNA]</scope>
    <source>
        <strain evidence="5 6">DSM 103426</strain>
    </source>
</reference>
<dbReference type="Proteomes" id="UP000702954">
    <property type="component" value="Unassembled WGS sequence"/>
</dbReference>
<dbReference type="GO" id="GO:0016836">
    <property type="term" value="F:hydro-lyase activity"/>
    <property type="evidence" value="ECO:0007669"/>
    <property type="project" value="UniProtKB-ARBA"/>
</dbReference>
<accession>A0A4R3JMV3</accession>
<sequence>MEVIKELPEVFEEFAEQRKNSFLAMKQLKDKGIPVVGAYCTYFPKEIATAMGAATVGLCSTSDETITEAEKDLPKNLCPLIKSSYGFAKADKCPFFYFSDVVVGETTCDGKKKMYEYMSEFKDVFLMELPNTQSEEALKLWKSEIIRFKEYLEKKFEVTITEDDIRKAIHEENKVRKSLKRFYEVMKHDPAPITGMDQFKVLYGSGFKFDRTAIPAEVDGIVEKIEREYAEGKMLNKRPRILLTGCPVGGASEKVIKAIEENGGVVVTYENCSGAKSIDKLVDEENPDVYDALARRYIDIGCSVMTPNPNRLELLDRLIDEYKVDGVVEMTLQACHTYNVETLGIRRFVNEKKGIPYINVETDYSQADIGQLNTRITAFLEML</sequence>
<keyword evidence="3" id="KW-0479">Metal-binding</keyword>
<dbReference type="PANTHER" id="PTHR30548">
    <property type="entry name" value="2-HYDROXYGLUTARYL-COA DEHYDRATASE, D-COMPONENT-RELATED"/>
    <property type="match status" value="1"/>
</dbReference>
<evidence type="ECO:0000256" key="1">
    <source>
        <dbReference type="ARBA" id="ARBA00001966"/>
    </source>
</evidence>
<keyword evidence="3" id="KW-0408">Iron</keyword>
<gene>
    <name evidence="5" type="ORF">EDD74_11567</name>
    <name evidence="4" type="ORF">FAEUMB_13380</name>
</gene>
<dbReference type="Pfam" id="PF06050">
    <property type="entry name" value="HGD-D"/>
    <property type="match status" value="1"/>
</dbReference>
<dbReference type="InterPro" id="IPR010327">
    <property type="entry name" value="FldB/FldC_alpha/beta"/>
</dbReference>
<dbReference type="RefSeq" id="WP_008976895.1">
    <property type="nucleotide sequence ID" value="NZ_AP031411.1"/>
</dbReference>
<keyword evidence="3" id="KW-0411">Iron-sulfur</keyword>
<dbReference type="Gene3D" id="1.20.1270.370">
    <property type="match status" value="1"/>
</dbReference>
<evidence type="ECO:0000313" key="4">
    <source>
        <dbReference type="EMBL" id="GBU04797.1"/>
    </source>
</evidence>
<protein>
    <submittedName>
        <fullName evidence="5">Benzoyl-CoA reductase/2-hydroxyglutaryl-CoA dehydratase subunit BcrC/BadD/HgdB</fullName>
    </submittedName>
</protein>
<dbReference type="GO" id="GO:0051536">
    <property type="term" value="F:iron-sulfur cluster binding"/>
    <property type="evidence" value="ECO:0007669"/>
    <property type="project" value="UniProtKB-KW"/>
</dbReference>
<dbReference type="Gene3D" id="3.40.50.11900">
    <property type="match status" value="1"/>
</dbReference>